<evidence type="ECO:0000313" key="2">
    <source>
        <dbReference type="EMBL" id="PVH91009.1"/>
    </source>
</evidence>
<feature type="non-terminal residue" evidence="2">
    <location>
        <position position="143"/>
    </location>
</feature>
<feature type="domain" description="Ketoreductase" evidence="1">
    <location>
        <begin position="1"/>
        <end position="96"/>
    </location>
</feature>
<dbReference type="InterPro" id="IPR050091">
    <property type="entry name" value="PKS_NRPS_Biosynth_Enz"/>
</dbReference>
<proteinExistence type="predicted"/>
<name>A0A2V1D068_9PLEO</name>
<evidence type="ECO:0000259" key="1">
    <source>
        <dbReference type="SMART" id="SM00822"/>
    </source>
</evidence>
<evidence type="ECO:0000313" key="3">
    <source>
        <dbReference type="Proteomes" id="UP000244855"/>
    </source>
</evidence>
<dbReference type="PANTHER" id="PTHR43775:SF13">
    <property type="entry name" value="POLYKETIDE SYNTHASE 1"/>
    <property type="match status" value="1"/>
</dbReference>
<dbReference type="AlphaFoldDB" id="A0A2V1D068"/>
<dbReference type="Pfam" id="PF08659">
    <property type="entry name" value="KR"/>
    <property type="match status" value="1"/>
</dbReference>
<gene>
    <name evidence="2" type="ORF">DM02DRAFT_497253</name>
</gene>
<feature type="non-terminal residue" evidence="2">
    <location>
        <position position="1"/>
    </location>
</feature>
<reference evidence="2 3" key="1">
    <citation type="journal article" date="2018" name="Sci. Rep.">
        <title>Comparative genomics provides insights into the lifestyle and reveals functional heterogeneity of dark septate endophytic fungi.</title>
        <authorList>
            <person name="Knapp D.G."/>
            <person name="Nemeth J.B."/>
            <person name="Barry K."/>
            <person name="Hainaut M."/>
            <person name="Henrissat B."/>
            <person name="Johnson J."/>
            <person name="Kuo A."/>
            <person name="Lim J.H.P."/>
            <person name="Lipzen A."/>
            <person name="Nolan M."/>
            <person name="Ohm R.A."/>
            <person name="Tamas L."/>
            <person name="Grigoriev I.V."/>
            <person name="Spatafora J.W."/>
            <person name="Nagy L.G."/>
            <person name="Kovacs G.M."/>
        </authorList>
    </citation>
    <scope>NUCLEOTIDE SEQUENCE [LARGE SCALE GENOMIC DNA]</scope>
    <source>
        <strain evidence="2 3">DSE2036</strain>
    </source>
</reference>
<keyword evidence="3" id="KW-1185">Reference proteome</keyword>
<dbReference type="EMBL" id="KZ805993">
    <property type="protein sequence ID" value="PVH91009.1"/>
    <property type="molecule type" value="Genomic_DNA"/>
</dbReference>
<dbReference type="InterPro" id="IPR013968">
    <property type="entry name" value="PKS_KR"/>
</dbReference>
<dbReference type="SUPFAM" id="SSF51735">
    <property type="entry name" value="NAD(P)-binding Rossmann-fold domains"/>
    <property type="match status" value="1"/>
</dbReference>
<dbReference type="STRING" id="97972.A0A2V1D068"/>
<dbReference type="SMART" id="SM00822">
    <property type="entry name" value="PKS_KR"/>
    <property type="match status" value="1"/>
</dbReference>
<dbReference type="Gene3D" id="3.40.50.720">
    <property type="entry name" value="NAD(P)-binding Rossmann-like Domain"/>
    <property type="match status" value="1"/>
</dbReference>
<dbReference type="OrthoDB" id="3793648at2759"/>
<dbReference type="InterPro" id="IPR057326">
    <property type="entry name" value="KR_dom"/>
</dbReference>
<dbReference type="GO" id="GO:0006633">
    <property type="term" value="P:fatty acid biosynthetic process"/>
    <property type="evidence" value="ECO:0007669"/>
    <property type="project" value="TreeGrafter"/>
</dbReference>
<dbReference type="Proteomes" id="UP000244855">
    <property type="component" value="Unassembled WGS sequence"/>
</dbReference>
<sequence>VQDKMFAKMTPMDWIEITENKVHGAWNFHNALLSTPLDFFILYSSCAAAMGGRGQTAYAAANIFMDAFAQYRRSLGLPGASLGPAAVLDSGYLSENLDLYNEIARNIGDNYIRESEVLSLLEACLDGTAESSCNNHIITGVKL</sequence>
<dbReference type="PANTHER" id="PTHR43775">
    <property type="entry name" value="FATTY ACID SYNTHASE"/>
    <property type="match status" value="1"/>
</dbReference>
<dbReference type="InterPro" id="IPR036291">
    <property type="entry name" value="NAD(P)-bd_dom_sf"/>
</dbReference>
<accession>A0A2V1D068</accession>
<dbReference type="GO" id="GO:0044550">
    <property type="term" value="P:secondary metabolite biosynthetic process"/>
    <property type="evidence" value="ECO:0007669"/>
    <property type="project" value="TreeGrafter"/>
</dbReference>
<organism evidence="2 3">
    <name type="scientific">Periconia macrospinosa</name>
    <dbReference type="NCBI Taxonomy" id="97972"/>
    <lineage>
        <taxon>Eukaryota</taxon>
        <taxon>Fungi</taxon>
        <taxon>Dikarya</taxon>
        <taxon>Ascomycota</taxon>
        <taxon>Pezizomycotina</taxon>
        <taxon>Dothideomycetes</taxon>
        <taxon>Pleosporomycetidae</taxon>
        <taxon>Pleosporales</taxon>
        <taxon>Massarineae</taxon>
        <taxon>Periconiaceae</taxon>
        <taxon>Periconia</taxon>
    </lineage>
</organism>
<protein>
    <submittedName>
        <fullName evidence="2">KR-domain-containing protein</fullName>
    </submittedName>
</protein>
<dbReference type="GO" id="GO:0004312">
    <property type="term" value="F:fatty acid synthase activity"/>
    <property type="evidence" value="ECO:0007669"/>
    <property type="project" value="TreeGrafter"/>
</dbReference>